<accession>A0A7H0VG54</accession>
<sequence length="811" mass="91914">MTDPKKHNQSAPILLLGWDGAEWSVIRSLIEQGEMPQFQMLLANGSDGALASLQPMISPLLWTSVASGKRAHEHGILGFVEESLEGPRAISSLQRQVPAIWNILSEAGISCQVLNWWPSNPVEAIRGDMISNLAFAEGDLQGQFYPEDWGDFLSSEREKAQDLSPEILAGFFPEMPAELLLDDPLVQKVGRILMRSRMQFHCAMAMLQKEAQCRMFYFEALDQLQHLGAAYYPPQQAQISDTDFKHYHYIIRAAYRWHDAMLGSMLNKAKDHNLILISDHGFELSAGRQKELPNIPAAPASEHRAFGVFAATGPDFIANQKLYGISLLDIVPTILHHFQLPLAKDMEGRIIKELFRNKRAASWLPTWDLINNAQFLEVHPQQGQNDALRDLEELQYIDLANTQQKGIREEQDYNKAISLREVGAYAEALQICDQHWLNSNQAYRWYILKARLILNGGDSALWERFWTGLKPEFQADLQLRFCHALAILQAGQAEKSLVEMQALEQSGLQSPALYQEMGHALFLAGQWEGADQQFDRALALNQEYSPALNGKAQVAFAKGAYEDFEIWANQALSLKMHQPHLHYLWALHYHQSGDSVSCRKALQLCLRKAPKHQKALALRDELIGKSPKASSIIVSGFPRSGTSFMMALLEASGLELLKDEVREADGHNPKGYYEWEALKSLPQGAELPPSDGKALKVVAPLLPYLPADRKYKVLWMERPLLEIILSQAKMKGEAASLENFPFQKGQQLERERQRFQLWLDQQPHIEWMEVSYRALLKGEALQEITAFLGHELSREQWEKTVDPQLHRNKIG</sequence>
<keyword evidence="3" id="KW-1185">Reference proteome</keyword>
<organism evidence="2 3">
    <name type="scientific">Croceimicrobium hydrocarbonivorans</name>
    <dbReference type="NCBI Taxonomy" id="2761580"/>
    <lineage>
        <taxon>Bacteria</taxon>
        <taxon>Pseudomonadati</taxon>
        <taxon>Bacteroidota</taxon>
        <taxon>Flavobacteriia</taxon>
        <taxon>Flavobacteriales</taxon>
        <taxon>Owenweeksiaceae</taxon>
        <taxon>Croceimicrobium</taxon>
    </lineage>
</organism>
<dbReference type="Gene3D" id="3.40.720.10">
    <property type="entry name" value="Alkaline Phosphatase, subunit A"/>
    <property type="match status" value="1"/>
</dbReference>
<dbReference type="Pfam" id="PF01663">
    <property type="entry name" value="Phosphodiest"/>
    <property type="match status" value="1"/>
</dbReference>
<dbReference type="EMBL" id="CP060139">
    <property type="protein sequence ID" value="QNR24702.1"/>
    <property type="molecule type" value="Genomic_DNA"/>
</dbReference>
<dbReference type="InterPro" id="IPR002591">
    <property type="entry name" value="Phosphodiest/P_Trfase"/>
</dbReference>
<dbReference type="RefSeq" id="WP_210759229.1">
    <property type="nucleotide sequence ID" value="NZ_CP060139.1"/>
</dbReference>
<feature type="repeat" description="TPR" evidence="1">
    <location>
        <begin position="511"/>
        <end position="544"/>
    </location>
</feature>
<evidence type="ECO:0000313" key="3">
    <source>
        <dbReference type="Proteomes" id="UP000516305"/>
    </source>
</evidence>
<dbReference type="AlphaFoldDB" id="A0A7H0VG54"/>
<gene>
    <name evidence="2" type="ORF">H4K34_02335</name>
</gene>
<dbReference type="Proteomes" id="UP000516305">
    <property type="component" value="Chromosome"/>
</dbReference>
<dbReference type="SUPFAM" id="SSF53649">
    <property type="entry name" value="Alkaline phosphatase-like"/>
    <property type="match status" value="1"/>
</dbReference>
<dbReference type="Gene3D" id="3.40.50.300">
    <property type="entry name" value="P-loop containing nucleotide triphosphate hydrolases"/>
    <property type="match status" value="1"/>
</dbReference>
<evidence type="ECO:0000256" key="1">
    <source>
        <dbReference type="PROSITE-ProRule" id="PRU00339"/>
    </source>
</evidence>
<dbReference type="PROSITE" id="PS50005">
    <property type="entry name" value="TPR"/>
    <property type="match status" value="1"/>
</dbReference>
<dbReference type="InterPro" id="IPR019734">
    <property type="entry name" value="TPR_rpt"/>
</dbReference>
<reference evidence="2 3" key="1">
    <citation type="submission" date="2020-08" db="EMBL/GenBank/DDBJ databases">
        <title>Croceimicrobium hydrocarbonivorans gen. nov., sp. nov., a novel marine bacterium isolated from a bacterial consortium that degrades polyethylene terephthalate.</title>
        <authorList>
            <person name="Liu R."/>
        </authorList>
    </citation>
    <scope>NUCLEOTIDE SEQUENCE [LARGE SCALE GENOMIC DNA]</scope>
    <source>
        <strain evidence="2 3">A20-9</strain>
    </source>
</reference>
<dbReference type="SUPFAM" id="SSF48452">
    <property type="entry name" value="TPR-like"/>
    <property type="match status" value="1"/>
</dbReference>
<dbReference type="Gene3D" id="1.25.40.10">
    <property type="entry name" value="Tetratricopeptide repeat domain"/>
    <property type="match status" value="1"/>
</dbReference>
<dbReference type="KEGG" id="chyd:H4K34_02335"/>
<dbReference type="SUPFAM" id="SSF52540">
    <property type="entry name" value="P-loop containing nucleoside triphosphate hydrolases"/>
    <property type="match status" value="1"/>
</dbReference>
<name>A0A7H0VG54_9FLAO</name>
<evidence type="ECO:0000313" key="2">
    <source>
        <dbReference type="EMBL" id="QNR24702.1"/>
    </source>
</evidence>
<keyword evidence="1" id="KW-0802">TPR repeat</keyword>
<protein>
    <submittedName>
        <fullName evidence="2">Alkaline phosphatase family protein</fullName>
    </submittedName>
</protein>
<dbReference type="InterPro" id="IPR011990">
    <property type="entry name" value="TPR-like_helical_dom_sf"/>
</dbReference>
<dbReference type="SMART" id="SM00028">
    <property type="entry name" value="TPR"/>
    <property type="match status" value="2"/>
</dbReference>
<proteinExistence type="predicted"/>
<dbReference type="InterPro" id="IPR017850">
    <property type="entry name" value="Alkaline_phosphatase_core_sf"/>
</dbReference>
<dbReference type="InterPro" id="IPR027417">
    <property type="entry name" value="P-loop_NTPase"/>
</dbReference>